<dbReference type="SMART" id="SM00479">
    <property type="entry name" value="EXOIII"/>
    <property type="match status" value="1"/>
</dbReference>
<proteinExistence type="predicted"/>
<dbReference type="InterPro" id="IPR006054">
    <property type="entry name" value="DnaQ"/>
</dbReference>
<keyword evidence="1 4" id="KW-0378">Hydrolase</keyword>
<dbReference type="NCBIfam" id="TIGR00573">
    <property type="entry name" value="dnaq"/>
    <property type="match status" value="1"/>
</dbReference>
<accession>A0A174I0W7</accession>
<dbReference type="SUPFAM" id="SSF53098">
    <property type="entry name" value="Ribonuclease H-like"/>
    <property type="match status" value="1"/>
</dbReference>
<evidence type="ECO:0000256" key="1">
    <source>
        <dbReference type="ARBA" id="ARBA00022839"/>
    </source>
</evidence>
<evidence type="ECO:0000259" key="2">
    <source>
        <dbReference type="SMART" id="SM00479"/>
    </source>
</evidence>
<evidence type="ECO:0000313" key="3">
    <source>
        <dbReference type="EMBL" id="CUO80121.1"/>
    </source>
</evidence>
<dbReference type="CDD" id="cd06127">
    <property type="entry name" value="DEDDh"/>
    <property type="match status" value="1"/>
</dbReference>
<dbReference type="InterPro" id="IPR013520">
    <property type="entry name" value="Ribonucl_H"/>
</dbReference>
<protein>
    <submittedName>
        <fullName evidence="4">3'-5' exonuclease</fullName>
    </submittedName>
    <submittedName>
        <fullName evidence="3">DNA polymerase III subunit epsilon</fullName>
        <ecNumber evidence="3">2.7.7.7</ecNumber>
    </submittedName>
</protein>
<keyword evidence="3" id="KW-0548">Nucleotidyltransferase</keyword>
<dbReference type="FunFam" id="3.30.420.10:FF:000045">
    <property type="entry name" value="3'-5' exonuclease DinG"/>
    <property type="match status" value="1"/>
</dbReference>
<sequence>MVNSYVAVDLETTGLDPKRDKIIEIGAVRVEAGEITADFESFVNPYRLLEARTKSLTGIRDRDVADARGIDAVLPGFLNFAGELPLLGHRIIFDYSFLKRAAVNQGEEFARAGIDTLTLARLFMPEEEKKNLKAACGWFGVEQKETHRAMADAMAAHQLYQAMKKRYGKERPDVFSEENLIYRVKKEQPASKRQKEHLQDLIKYHKIGLTVQIDHLTRNEISRITDKIIAQYGRI</sequence>
<evidence type="ECO:0000313" key="6">
    <source>
        <dbReference type="Proteomes" id="UP000261257"/>
    </source>
</evidence>
<dbReference type="EMBL" id="QSSQ01000002">
    <property type="protein sequence ID" value="RGM07733.1"/>
    <property type="molecule type" value="Genomic_DNA"/>
</dbReference>
<dbReference type="InterPro" id="IPR036397">
    <property type="entry name" value="RNaseH_sf"/>
</dbReference>
<organism evidence="3 5">
    <name type="scientific">Hungatella hathewayi</name>
    <dbReference type="NCBI Taxonomy" id="154046"/>
    <lineage>
        <taxon>Bacteria</taxon>
        <taxon>Bacillati</taxon>
        <taxon>Bacillota</taxon>
        <taxon>Clostridia</taxon>
        <taxon>Lachnospirales</taxon>
        <taxon>Lachnospiraceae</taxon>
        <taxon>Hungatella</taxon>
    </lineage>
</organism>
<dbReference type="PANTHER" id="PTHR30231">
    <property type="entry name" value="DNA POLYMERASE III SUBUNIT EPSILON"/>
    <property type="match status" value="1"/>
</dbReference>
<dbReference type="AlphaFoldDB" id="A0A174I0W7"/>
<keyword evidence="1 4" id="KW-0269">Exonuclease</keyword>
<dbReference type="Gene3D" id="3.30.420.10">
    <property type="entry name" value="Ribonuclease H-like superfamily/Ribonuclease H"/>
    <property type="match status" value="1"/>
</dbReference>
<dbReference type="PANTHER" id="PTHR30231:SF41">
    <property type="entry name" value="DNA POLYMERASE III SUBUNIT EPSILON"/>
    <property type="match status" value="1"/>
</dbReference>
<feature type="domain" description="Exonuclease" evidence="2">
    <location>
        <begin position="4"/>
        <end position="169"/>
    </location>
</feature>
<name>A0A174I0W7_9FIRM</name>
<reference evidence="3 5" key="1">
    <citation type="submission" date="2015-09" db="EMBL/GenBank/DDBJ databases">
        <authorList>
            <consortium name="Pathogen Informatics"/>
        </authorList>
    </citation>
    <scope>NUCLEOTIDE SEQUENCE [LARGE SCALE GENOMIC DNA]</scope>
    <source>
        <strain evidence="3 5">2789STDY5608850</strain>
    </source>
</reference>
<dbReference type="GO" id="GO:0003677">
    <property type="term" value="F:DNA binding"/>
    <property type="evidence" value="ECO:0007669"/>
    <property type="project" value="InterPro"/>
</dbReference>
<reference evidence="4 6" key="2">
    <citation type="submission" date="2018-08" db="EMBL/GenBank/DDBJ databases">
        <title>A genome reference for cultivated species of the human gut microbiota.</title>
        <authorList>
            <person name="Zou Y."/>
            <person name="Xue W."/>
            <person name="Luo G."/>
        </authorList>
    </citation>
    <scope>NUCLEOTIDE SEQUENCE [LARGE SCALE GENOMIC DNA]</scope>
    <source>
        <strain evidence="4 6">TF05-11AC</strain>
    </source>
</reference>
<dbReference type="GO" id="GO:0005829">
    <property type="term" value="C:cytosol"/>
    <property type="evidence" value="ECO:0007669"/>
    <property type="project" value="TreeGrafter"/>
</dbReference>
<dbReference type="InterPro" id="IPR012337">
    <property type="entry name" value="RNaseH-like_sf"/>
</dbReference>
<evidence type="ECO:0000313" key="5">
    <source>
        <dbReference type="Proteomes" id="UP000095651"/>
    </source>
</evidence>
<evidence type="ECO:0000313" key="4">
    <source>
        <dbReference type="EMBL" id="RGM07733.1"/>
    </source>
</evidence>
<dbReference type="EC" id="2.7.7.7" evidence="3"/>
<dbReference type="Proteomes" id="UP000261257">
    <property type="component" value="Unassembled WGS sequence"/>
</dbReference>
<dbReference type="RefSeq" id="WP_055657831.1">
    <property type="nucleotide sequence ID" value="NZ_CABIXC010000012.1"/>
</dbReference>
<keyword evidence="1 4" id="KW-0540">Nuclease</keyword>
<keyword evidence="3" id="KW-0808">Transferase</keyword>
<dbReference type="GO" id="GO:0008408">
    <property type="term" value="F:3'-5' exonuclease activity"/>
    <property type="evidence" value="ECO:0007669"/>
    <property type="project" value="TreeGrafter"/>
</dbReference>
<dbReference type="Proteomes" id="UP000095651">
    <property type="component" value="Unassembled WGS sequence"/>
</dbReference>
<dbReference type="GO" id="GO:0045004">
    <property type="term" value="P:DNA replication proofreading"/>
    <property type="evidence" value="ECO:0007669"/>
    <property type="project" value="TreeGrafter"/>
</dbReference>
<dbReference type="EMBL" id="CYZE01000012">
    <property type="protein sequence ID" value="CUO80121.1"/>
    <property type="molecule type" value="Genomic_DNA"/>
</dbReference>
<dbReference type="Pfam" id="PF00929">
    <property type="entry name" value="RNase_T"/>
    <property type="match status" value="1"/>
</dbReference>
<dbReference type="GO" id="GO:0003887">
    <property type="term" value="F:DNA-directed DNA polymerase activity"/>
    <property type="evidence" value="ECO:0007669"/>
    <property type="project" value="UniProtKB-EC"/>
</dbReference>
<gene>
    <name evidence="3" type="primary">polC_2</name>
    <name evidence="4" type="ORF">DXC39_04450</name>
    <name evidence="3" type="ORF">ERS852407_03995</name>
</gene>